<dbReference type="EMBL" id="HG793129">
    <property type="protein sequence ID" value="CDK28364.1"/>
    <property type="molecule type" value="Genomic_DNA"/>
</dbReference>
<dbReference type="Proteomes" id="UP000019384">
    <property type="component" value="Unassembled WGS sequence"/>
</dbReference>
<name>W6MNW5_9ASCO</name>
<reference evidence="3" key="2">
    <citation type="submission" date="2014-02" db="EMBL/GenBank/DDBJ databases">
        <title>Complete DNA sequence of /Kuraishia capsulata/ illustrates novel genomic features among budding yeasts (/Saccharomycotina/).</title>
        <authorList>
            <person name="Morales L."/>
            <person name="Noel B."/>
            <person name="Porcel B."/>
            <person name="Marcet-Houben M."/>
            <person name="Hullo M-F."/>
            <person name="Sacerdot C."/>
            <person name="Tekaia F."/>
            <person name="Leh-Louis V."/>
            <person name="Despons L."/>
            <person name="Khanna V."/>
            <person name="Aury J-M."/>
            <person name="Barbe V."/>
            <person name="Couloux A."/>
            <person name="Labadie K."/>
            <person name="Pelletier E."/>
            <person name="Souciet J-L."/>
            <person name="Boekhout T."/>
            <person name="Gabaldon T."/>
            <person name="Wincker P."/>
            <person name="Dujon B."/>
        </authorList>
    </citation>
    <scope>NUCLEOTIDE SEQUENCE</scope>
    <source>
        <strain evidence="3">CBS 1993</strain>
    </source>
</reference>
<dbReference type="InterPro" id="IPR053949">
    <property type="entry name" value="SBE2/SBE22_M"/>
</dbReference>
<feature type="region of interest" description="Disordered" evidence="1">
    <location>
        <begin position="199"/>
        <end position="235"/>
    </location>
</feature>
<feature type="compositionally biased region" description="Polar residues" evidence="1">
    <location>
        <begin position="1"/>
        <end position="11"/>
    </location>
</feature>
<reference evidence="3" key="1">
    <citation type="submission" date="2013-12" db="EMBL/GenBank/DDBJ databases">
        <authorList>
            <person name="Genoscope - CEA"/>
        </authorList>
    </citation>
    <scope>NUCLEOTIDE SEQUENCE</scope>
    <source>
        <strain evidence="3">CBS 1993</strain>
    </source>
</reference>
<evidence type="ECO:0000313" key="3">
    <source>
        <dbReference type="EMBL" id="CDK28364.1"/>
    </source>
</evidence>
<evidence type="ECO:0000313" key="4">
    <source>
        <dbReference type="Proteomes" id="UP000019384"/>
    </source>
</evidence>
<dbReference type="Pfam" id="PF22874">
    <property type="entry name" value="SBE2_M"/>
    <property type="match status" value="1"/>
</dbReference>
<protein>
    <recommendedName>
        <fullName evidence="2">SBE2/SBE22 middle domain-containing protein</fullName>
    </recommendedName>
</protein>
<dbReference type="HOGENOM" id="CLU_415080_0_0_1"/>
<dbReference type="RefSeq" id="XP_022460354.1">
    <property type="nucleotide sequence ID" value="XM_022601071.1"/>
</dbReference>
<keyword evidence="4" id="KW-1185">Reference proteome</keyword>
<dbReference type="OrthoDB" id="289721at2759"/>
<dbReference type="AlphaFoldDB" id="W6MNW5"/>
<sequence>MVVRTNISTPSLPDLEEEDFTEVEISGPSTGFRISRPVSFETPTGLGISVPQRRPSDSIIGNKGLQPLTALTTDRSAERPTSGSSQDSDCSEDNPTSRLSSMTSVSTSIFASPDLASPKQITSSASNSTITSATTVASAISPQHPQPRPRMLHSMASSPNIGLNRYDSAVSLANSATSLANSSSTTLHMGHRSFHSSETTLAATRRPRFHKSAFKSSVRSANRAKQYEELESDDEIPENSQIWNIPLAASSTSSLFVSGAPESVKKAFDDSNAPLPPSPLPSGLGFPVLSSKNDRKYKVASQDSFLSLSPIAKEISTFYEASGESFFQNELKQRKSLSVNVTGPEQIAQAGLEDFNIISKEKCETVTPTRPMWLPPKEKAESRRHEREFRRMVEKAGHLERQKNEARELYRRTKLVNDARLEYLGSKERLSSANLAEVKKMAWKTGIPASLRFRIYSKIYSHEKKPFDLAYGDSARLSTPKQHSLDTATRFNVDQKSLATLLETVSVLPTRFGSNELCASLIDLGFTVPQSLTVLNLLKQSMSSPDYIAKFNGAVQTNEKFRSHLTADYRDELSVLNLDIASSVLQASFPVRVLSRLVEILLVDPEDYRLLLAVMVVIIKHHHFGWGNLQNLMMDRKVFTIGDSNAFFTKVYSNYKKLRSI</sequence>
<evidence type="ECO:0000259" key="2">
    <source>
        <dbReference type="Pfam" id="PF22874"/>
    </source>
</evidence>
<feature type="domain" description="SBE2/SBE22 middle" evidence="2">
    <location>
        <begin position="309"/>
        <end position="397"/>
    </location>
</feature>
<feature type="compositionally biased region" description="Low complexity" evidence="1">
    <location>
        <begin position="96"/>
        <end position="105"/>
    </location>
</feature>
<feature type="region of interest" description="Disordered" evidence="1">
    <location>
        <begin position="136"/>
        <end position="157"/>
    </location>
</feature>
<proteinExistence type="predicted"/>
<accession>W6MNW5</accession>
<dbReference type="GeneID" id="34521742"/>
<evidence type="ECO:0000256" key="1">
    <source>
        <dbReference type="SAM" id="MobiDB-lite"/>
    </source>
</evidence>
<organism evidence="3 4">
    <name type="scientific">Kuraishia capsulata CBS 1993</name>
    <dbReference type="NCBI Taxonomy" id="1382522"/>
    <lineage>
        <taxon>Eukaryota</taxon>
        <taxon>Fungi</taxon>
        <taxon>Dikarya</taxon>
        <taxon>Ascomycota</taxon>
        <taxon>Saccharomycotina</taxon>
        <taxon>Pichiomycetes</taxon>
        <taxon>Pichiales</taxon>
        <taxon>Pichiaceae</taxon>
        <taxon>Kuraishia</taxon>
    </lineage>
</organism>
<feature type="region of interest" description="Disordered" evidence="1">
    <location>
        <begin position="1"/>
        <end position="105"/>
    </location>
</feature>
<gene>
    <name evidence="3" type="ORF">KUCA_T00004346001</name>
</gene>
<feature type="compositionally biased region" description="Polar residues" evidence="1">
    <location>
        <begin position="69"/>
        <end position="88"/>
    </location>
</feature>